<feature type="region of interest" description="Disordered" evidence="1">
    <location>
        <begin position="1"/>
        <end position="37"/>
    </location>
</feature>
<comment type="caution">
    <text evidence="3">The sequence shown here is derived from an EMBL/GenBank/DDBJ whole genome shotgun (WGS) entry which is preliminary data.</text>
</comment>
<organism evidence="3 4">
    <name type="scientific">Rotaria socialis</name>
    <dbReference type="NCBI Taxonomy" id="392032"/>
    <lineage>
        <taxon>Eukaryota</taxon>
        <taxon>Metazoa</taxon>
        <taxon>Spiralia</taxon>
        <taxon>Gnathifera</taxon>
        <taxon>Rotifera</taxon>
        <taxon>Eurotatoria</taxon>
        <taxon>Bdelloidea</taxon>
        <taxon>Philodinida</taxon>
        <taxon>Philodinidae</taxon>
        <taxon>Rotaria</taxon>
    </lineage>
</organism>
<protein>
    <submittedName>
        <fullName evidence="3">Uncharacterized protein</fullName>
    </submittedName>
</protein>
<dbReference type="EMBL" id="CAJOBR010035835">
    <property type="protein sequence ID" value="CAF5011965.1"/>
    <property type="molecule type" value="Genomic_DNA"/>
</dbReference>
<evidence type="ECO:0000256" key="1">
    <source>
        <dbReference type="SAM" id="MobiDB-lite"/>
    </source>
</evidence>
<evidence type="ECO:0000313" key="5">
    <source>
        <dbReference type="Proteomes" id="UP000663873"/>
    </source>
</evidence>
<feature type="non-terminal residue" evidence="3">
    <location>
        <position position="37"/>
    </location>
</feature>
<dbReference type="AlphaFoldDB" id="A0A822AMJ3"/>
<reference evidence="3" key="1">
    <citation type="submission" date="2021-02" db="EMBL/GenBank/DDBJ databases">
        <authorList>
            <person name="Nowell W R."/>
        </authorList>
    </citation>
    <scope>NUCLEOTIDE SEQUENCE</scope>
</reference>
<evidence type="ECO:0000313" key="4">
    <source>
        <dbReference type="Proteomes" id="UP000663848"/>
    </source>
</evidence>
<evidence type="ECO:0000313" key="3">
    <source>
        <dbReference type="EMBL" id="CAF5011965.1"/>
    </source>
</evidence>
<keyword evidence="5" id="KW-1185">Reference proteome</keyword>
<dbReference type="Proteomes" id="UP000663848">
    <property type="component" value="Unassembled WGS sequence"/>
</dbReference>
<evidence type="ECO:0000313" key="2">
    <source>
        <dbReference type="EMBL" id="CAF4826349.1"/>
    </source>
</evidence>
<dbReference type="Proteomes" id="UP000663873">
    <property type="component" value="Unassembled WGS sequence"/>
</dbReference>
<dbReference type="EMBL" id="CAJOBP010054288">
    <property type="protein sequence ID" value="CAF4826349.1"/>
    <property type="molecule type" value="Genomic_DNA"/>
</dbReference>
<feature type="compositionally biased region" description="Polar residues" evidence="1">
    <location>
        <begin position="23"/>
        <end position="37"/>
    </location>
</feature>
<sequence>MRWCRGETQGNIIAGGNGKGKQPNQFTRPTNLSFDRE</sequence>
<accession>A0A822AMJ3</accession>
<proteinExistence type="predicted"/>
<name>A0A822AMJ3_9BILA</name>
<gene>
    <name evidence="3" type="ORF">QYT958_LOCUS39147</name>
    <name evidence="2" type="ORF">UJA718_LOCUS42392</name>
</gene>